<evidence type="ECO:0000256" key="8">
    <source>
        <dbReference type="ARBA" id="ARBA00022842"/>
    </source>
</evidence>
<protein>
    <recommendedName>
        <fullName evidence="10">tRNA dimethylallyltransferase</fullName>
        <ecNumber evidence="10">2.5.1.75</ecNumber>
    </recommendedName>
    <alternativeName>
        <fullName evidence="10">Dimethylallyl diphosphate:tRNA dimethylallyltransferase</fullName>
        <shortName evidence="10">DMAPP:tRNA dimethylallyltransferase</shortName>
        <shortName evidence="10">DMATase</shortName>
    </alternativeName>
    <alternativeName>
        <fullName evidence="10">Isopentenyl-diphosphate:tRNA isopentenyltransferase</fullName>
        <shortName evidence="10">IPP transferase</shortName>
        <shortName evidence="10">IPPT</shortName>
        <shortName evidence="10">IPTase</shortName>
    </alternativeName>
</protein>
<evidence type="ECO:0000256" key="7">
    <source>
        <dbReference type="ARBA" id="ARBA00022840"/>
    </source>
</evidence>
<evidence type="ECO:0000256" key="6">
    <source>
        <dbReference type="ARBA" id="ARBA00022741"/>
    </source>
</evidence>
<dbReference type="GO" id="GO:0052381">
    <property type="term" value="F:tRNA dimethylallyltransferase activity"/>
    <property type="evidence" value="ECO:0007669"/>
    <property type="project" value="UniProtKB-EC"/>
</dbReference>
<dbReference type="InterPro" id="IPR027417">
    <property type="entry name" value="P-loop_NTPase"/>
</dbReference>
<keyword evidence="15" id="KW-1185">Reference proteome</keyword>
<dbReference type="NCBIfam" id="TIGR00174">
    <property type="entry name" value="miaA"/>
    <property type="match status" value="1"/>
</dbReference>
<evidence type="ECO:0000256" key="13">
    <source>
        <dbReference type="RuleBase" id="RU003785"/>
    </source>
</evidence>
<comment type="function">
    <text evidence="2 10 12">Catalyzes the transfer of a dimethylallyl group onto the adenine at position 37 in tRNAs that read codons beginning with uridine, leading to the formation of N6-(dimethylallyl)adenosine (i(6)A).</text>
</comment>
<comment type="cofactor">
    <cofactor evidence="1 10">
        <name>Mg(2+)</name>
        <dbReference type="ChEBI" id="CHEBI:18420"/>
    </cofactor>
</comment>
<feature type="binding site" evidence="10">
    <location>
        <begin position="19"/>
        <end position="24"/>
    </location>
    <ligand>
        <name>substrate</name>
    </ligand>
</feature>
<feature type="site" description="Interaction with substrate tRNA" evidence="10">
    <location>
        <position position="135"/>
    </location>
</feature>
<dbReference type="HAMAP" id="MF_00185">
    <property type="entry name" value="IPP_trans"/>
    <property type="match status" value="1"/>
</dbReference>
<comment type="caution">
    <text evidence="14">The sequence shown here is derived from an EMBL/GenBank/DDBJ whole genome shotgun (WGS) entry which is preliminary data.</text>
</comment>
<feature type="region of interest" description="Interaction with substrate tRNA" evidence="10">
    <location>
        <begin position="47"/>
        <end position="50"/>
    </location>
</feature>
<evidence type="ECO:0000313" key="14">
    <source>
        <dbReference type="EMBL" id="MEL1250392.1"/>
    </source>
</evidence>
<evidence type="ECO:0000313" key="15">
    <source>
        <dbReference type="Proteomes" id="UP001497045"/>
    </source>
</evidence>
<feature type="site" description="Interaction with substrate tRNA" evidence="10">
    <location>
        <position position="113"/>
    </location>
</feature>
<dbReference type="InterPro" id="IPR039657">
    <property type="entry name" value="Dimethylallyltransferase"/>
</dbReference>
<dbReference type="SUPFAM" id="SSF52540">
    <property type="entry name" value="P-loop containing nucleoside triphosphate hydrolases"/>
    <property type="match status" value="1"/>
</dbReference>
<keyword evidence="5 10" id="KW-0819">tRNA processing</keyword>
<evidence type="ECO:0000256" key="2">
    <source>
        <dbReference type="ARBA" id="ARBA00003213"/>
    </source>
</evidence>
<proteinExistence type="inferred from homology"/>
<gene>
    <name evidence="10 14" type="primary">miaA</name>
    <name evidence="14" type="ORF">AAEO60_06880</name>
</gene>
<evidence type="ECO:0000256" key="9">
    <source>
        <dbReference type="ARBA" id="ARBA00049563"/>
    </source>
</evidence>
<dbReference type="EMBL" id="JBBYHV010000001">
    <property type="protein sequence ID" value="MEL1250392.1"/>
    <property type="molecule type" value="Genomic_DNA"/>
</dbReference>
<dbReference type="PANTHER" id="PTHR11088:SF60">
    <property type="entry name" value="TRNA DIMETHYLALLYLTRANSFERASE"/>
    <property type="match status" value="1"/>
</dbReference>
<keyword evidence="4 10" id="KW-0808">Transferase</keyword>
<sequence>MSKSATPVLKPVALIAGPTASGKSDLAVRLALALREAGRESVVINADSAQVYADLQVLSARPSEEEMGGIRHRLFGTWDGAEACSAVDWAAAAKHEIAEAHAAGQVPILVGGTGLYIRTLLEGIAPVPEIDAEVREAVRAMPVEQAYAALQAEDPVRAAMLKPADSQRIARALEVIRSTGRTLGDWQQHKEGGIADSITLAPLVILPDRDWLNARCDKRFAQMMDNGAVEEVEALLARCLPDTLPVMRAIGVPQVAAILRGEWTRAEAVEAGQLATRQYAKRQYTWLRNQLPAEWPRREPENIQIRPQFDILFSN</sequence>
<evidence type="ECO:0000256" key="4">
    <source>
        <dbReference type="ARBA" id="ARBA00022679"/>
    </source>
</evidence>
<dbReference type="EC" id="2.5.1.75" evidence="10"/>
<evidence type="ECO:0000256" key="12">
    <source>
        <dbReference type="RuleBase" id="RU003784"/>
    </source>
</evidence>
<feature type="binding site" evidence="10">
    <location>
        <begin position="17"/>
        <end position="24"/>
    </location>
    <ligand>
        <name>ATP</name>
        <dbReference type="ChEBI" id="CHEBI:30616"/>
    </ligand>
</feature>
<feature type="region of interest" description="Interaction with substrate tRNA" evidence="10">
    <location>
        <begin position="167"/>
        <end position="171"/>
    </location>
</feature>
<evidence type="ECO:0000256" key="3">
    <source>
        <dbReference type="ARBA" id="ARBA00005842"/>
    </source>
</evidence>
<dbReference type="RefSeq" id="WP_341673555.1">
    <property type="nucleotide sequence ID" value="NZ_JBBYHV010000001.1"/>
</dbReference>
<comment type="similarity">
    <text evidence="3 10 13">Belongs to the IPP transferase family.</text>
</comment>
<name>A0ABU9IDY6_9SPHN</name>
<comment type="subunit">
    <text evidence="10">Monomer.</text>
</comment>
<keyword evidence="7 10" id="KW-0067">ATP-binding</keyword>
<evidence type="ECO:0000256" key="10">
    <source>
        <dbReference type="HAMAP-Rule" id="MF_00185"/>
    </source>
</evidence>
<keyword evidence="8 10" id="KW-0460">Magnesium</keyword>
<reference evidence="14 15" key="1">
    <citation type="submission" date="2024-04" db="EMBL/GenBank/DDBJ databases">
        <title>Aurantiacibacter sp. DGU6 16S ribosomal RNA gene Genome sequencing and assembly.</title>
        <authorList>
            <person name="Park S."/>
        </authorList>
    </citation>
    <scope>NUCLEOTIDE SEQUENCE [LARGE SCALE GENOMIC DNA]</scope>
    <source>
        <strain evidence="14 15">DGU6</strain>
    </source>
</reference>
<evidence type="ECO:0000256" key="5">
    <source>
        <dbReference type="ARBA" id="ARBA00022694"/>
    </source>
</evidence>
<comment type="caution">
    <text evidence="10">Lacks conserved residue(s) required for the propagation of feature annotation.</text>
</comment>
<dbReference type="Pfam" id="PF01715">
    <property type="entry name" value="IPPT"/>
    <property type="match status" value="1"/>
</dbReference>
<dbReference type="Gene3D" id="3.40.50.300">
    <property type="entry name" value="P-loop containing nucleotide triphosphate hydrolases"/>
    <property type="match status" value="1"/>
</dbReference>
<evidence type="ECO:0000256" key="11">
    <source>
        <dbReference type="RuleBase" id="RU003783"/>
    </source>
</evidence>
<keyword evidence="6 10" id="KW-0547">Nucleotide-binding</keyword>
<dbReference type="Proteomes" id="UP001497045">
    <property type="component" value="Unassembled WGS sequence"/>
</dbReference>
<dbReference type="PANTHER" id="PTHR11088">
    <property type="entry name" value="TRNA DIMETHYLALLYLTRANSFERASE"/>
    <property type="match status" value="1"/>
</dbReference>
<dbReference type="InterPro" id="IPR018022">
    <property type="entry name" value="IPT"/>
</dbReference>
<dbReference type="Gene3D" id="1.10.20.140">
    <property type="match status" value="1"/>
</dbReference>
<accession>A0ABU9IDY6</accession>
<organism evidence="14 15">
    <name type="scientific">Aurantiacibacter gilvus</name>
    <dbReference type="NCBI Taxonomy" id="3139141"/>
    <lineage>
        <taxon>Bacteria</taxon>
        <taxon>Pseudomonadati</taxon>
        <taxon>Pseudomonadota</taxon>
        <taxon>Alphaproteobacteria</taxon>
        <taxon>Sphingomonadales</taxon>
        <taxon>Erythrobacteraceae</taxon>
        <taxon>Aurantiacibacter</taxon>
    </lineage>
</organism>
<comment type="catalytic activity">
    <reaction evidence="9 10 11">
        <text>adenosine(37) in tRNA + dimethylallyl diphosphate = N(6)-dimethylallyladenosine(37) in tRNA + diphosphate</text>
        <dbReference type="Rhea" id="RHEA:26482"/>
        <dbReference type="Rhea" id="RHEA-COMP:10162"/>
        <dbReference type="Rhea" id="RHEA-COMP:10375"/>
        <dbReference type="ChEBI" id="CHEBI:33019"/>
        <dbReference type="ChEBI" id="CHEBI:57623"/>
        <dbReference type="ChEBI" id="CHEBI:74411"/>
        <dbReference type="ChEBI" id="CHEBI:74415"/>
        <dbReference type="EC" id="2.5.1.75"/>
    </reaction>
</comment>
<evidence type="ECO:0000256" key="1">
    <source>
        <dbReference type="ARBA" id="ARBA00001946"/>
    </source>
</evidence>